<evidence type="ECO:0000313" key="2">
    <source>
        <dbReference type="RefSeq" id="XP_016444525.1"/>
    </source>
</evidence>
<evidence type="ECO:0000256" key="1">
    <source>
        <dbReference type="SAM" id="MobiDB-lite"/>
    </source>
</evidence>
<dbReference type="RefSeq" id="XP_016444525.1">
    <property type="nucleotide sequence ID" value="XM_016589039.1"/>
</dbReference>
<organism evidence="2">
    <name type="scientific">Nicotiana tabacum</name>
    <name type="common">Common tobacco</name>
    <dbReference type="NCBI Taxonomy" id="4097"/>
    <lineage>
        <taxon>Eukaryota</taxon>
        <taxon>Viridiplantae</taxon>
        <taxon>Streptophyta</taxon>
        <taxon>Embryophyta</taxon>
        <taxon>Tracheophyta</taxon>
        <taxon>Spermatophyta</taxon>
        <taxon>Magnoliopsida</taxon>
        <taxon>eudicotyledons</taxon>
        <taxon>Gunneridae</taxon>
        <taxon>Pentapetalae</taxon>
        <taxon>asterids</taxon>
        <taxon>lamiids</taxon>
        <taxon>Solanales</taxon>
        <taxon>Solanaceae</taxon>
        <taxon>Nicotianoideae</taxon>
        <taxon>Nicotianeae</taxon>
        <taxon>Nicotiana</taxon>
    </lineage>
</organism>
<dbReference type="PaxDb" id="4097-A0A1S3XXC8"/>
<sequence>MEDLMKAFIIKTDERLDTHGATIKELGTSFQNLERQVGQLVTLLSKRVPGMLSVDTERNPKETINAASLRSGHKLEDPIAKQKDEPIERQVEIMEEQKNDNIQKGAGLVDDGLEKKGKMRSQKKKKDDNTTNNETEDSKYIHALPFSQKQRREKLDKQFEHFLEVFKQVHVNIPFTEMLSQMPVYAKFMKEIFSKKRKVEETLVVKLTEHCASINLMPLSIFRKLEGKIGEIRSVPVSFPLTDQTTIIPDGIIEDVLVRVDKFMFHVDFIVVNMEENREVPLILGRPFLATGRAILDIQERHLMLKVMDDRLIFKMEGEMRALKEQIGKSEAAKCGVYPKKAEKKLSAWMCALGQACKGDPDDSDPD</sequence>
<gene>
    <name evidence="2" type="primary">LOC107769783</name>
</gene>
<protein>
    <submittedName>
        <fullName evidence="2">Uncharacterized protein</fullName>
    </submittedName>
</protein>
<reference evidence="2" key="1">
    <citation type="submission" date="2025-08" db="UniProtKB">
        <authorList>
            <consortium name="RefSeq"/>
        </authorList>
    </citation>
    <scope>IDENTIFICATION</scope>
</reference>
<dbReference type="InterPro" id="IPR021109">
    <property type="entry name" value="Peptidase_aspartic_dom_sf"/>
</dbReference>
<accession>A0A1S3XXC8</accession>
<dbReference type="PANTHER" id="PTHR33067">
    <property type="entry name" value="RNA-DIRECTED DNA POLYMERASE-RELATED"/>
    <property type="match status" value="1"/>
</dbReference>
<dbReference type="CDD" id="cd00303">
    <property type="entry name" value="retropepsin_like"/>
    <property type="match status" value="1"/>
</dbReference>
<dbReference type="AlphaFoldDB" id="A0A1S3XXC8"/>
<proteinExistence type="predicted"/>
<feature type="region of interest" description="Disordered" evidence="1">
    <location>
        <begin position="95"/>
        <end position="139"/>
    </location>
</feature>
<dbReference type="KEGG" id="nta:107769783"/>
<dbReference type="OrthoDB" id="1750494at2759"/>
<name>A0A1S3XXC8_TOBAC</name>
<dbReference type="PANTHER" id="PTHR33067:SF31">
    <property type="entry name" value="RNA-DIRECTED DNA POLYMERASE"/>
    <property type="match status" value="1"/>
</dbReference>
<dbReference type="Gene3D" id="2.40.70.10">
    <property type="entry name" value="Acid Proteases"/>
    <property type="match status" value="1"/>
</dbReference>